<dbReference type="EMBL" id="JAWDGP010004936">
    <property type="protein sequence ID" value="KAK3760879.1"/>
    <property type="molecule type" value="Genomic_DNA"/>
</dbReference>
<sequence>MKIQHDKHAVDKDISVGDDVFVRNFSLHGAKWLPGLVVECTGSLSYKGHRPRSLSVDSDPKDNSVQEQITSPSQQRIAEEPRESSHDSGREKESTQRGGGGVEPMVTTETITYRTRSGRIVKPPDRFHY</sequence>
<feature type="compositionally biased region" description="Polar residues" evidence="1">
    <location>
        <begin position="65"/>
        <end position="76"/>
    </location>
</feature>
<gene>
    <name evidence="2" type="ORF">RRG08_066901</name>
</gene>
<proteinExistence type="predicted"/>
<accession>A0AAE0Z0W9</accession>
<evidence type="ECO:0000313" key="2">
    <source>
        <dbReference type="EMBL" id="KAK3760879.1"/>
    </source>
</evidence>
<comment type="caution">
    <text evidence="2">The sequence shown here is derived from an EMBL/GenBank/DDBJ whole genome shotgun (WGS) entry which is preliminary data.</text>
</comment>
<protein>
    <submittedName>
        <fullName evidence="2">Uncharacterized protein</fullName>
    </submittedName>
</protein>
<reference evidence="2" key="1">
    <citation type="journal article" date="2023" name="G3 (Bethesda)">
        <title>A reference genome for the long-term kleptoplast-retaining sea slug Elysia crispata morphotype clarki.</title>
        <authorList>
            <person name="Eastman K.E."/>
            <person name="Pendleton A.L."/>
            <person name="Shaikh M.A."/>
            <person name="Suttiyut T."/>
            <person name="Ogas R."/>
            <person name="Tomko P."/>
            <person name="Gavelis G."/>
            <person name="Widhalm J.R."/>
            <person name="Wisecaver J.H."/>
        </authorList>
    </citation>
    <scope>NUCLEOTIDE SEQUENCE</scope>
    <source>
        <strain evidence="2">ECLA1</strain>
    </source>
</reference>
<dbReference type="Proteomes" id="UP001283361">
    <property type="component" value="Unassembled WGS sequence"/>
</dbReference>
<dbReference type="AlphaFoldDB" id="A0AAE0Z0W9"/>
<feature type="region of interest" description="Disordered" evidence="1">
    <location>
        <begin position="45"/>
        <end position="129"/>
    </location>
</feature>
<evidence type="ECO:0000256" key="1">
    <source>
        <dbReference type="SAM" id="MobiDB-lite"/>
    </source>
</evidence>
<name>A0AAE0Z0W9_9GAST</name>
<evidence type="ECO:0000313" key="3">
    <source>
        <dbReference type="Proteomes" id="UP001283361"/>
    </source>
</evidence>
<feature type="compositionally biased region" description="Basic and acidic residues" evidence="1">
    <location>
        <begin position="77"/>
        <end position="95"/>
    </location>
</feature>
<keyword evidence="3" id="KW-1185">Reference proteome</keyword>
<organism evidence="2 3">
    <name type="scientific">Elysia crispata</name>
    <name type="common">lettuce slug</name>
    <dbReference type="NCBI Taxonomy" id="231223"/>
    <lineage>
        <taxon>Eukaryota</taxon>
        <taxon>Metazoa</taxon>
        <taxon>Spiralia</taxon>
        <taxon>Lophotrochozoa</taxon>
        <taxon>Mollusca</taxon>
        <taxon>Gastropoda</taxon>
        <taxon>Heterobranchia</taxon>
        <taxon>Euthyneura</taxon>
        <taxon>Panpulmonata</taxon>
        <taxon>Sacoglossa</taxon>
        <taxon>Placobranchoidea</taxon>
        <taxon>Plakobranchidae</taxon>
        <taxon>Elysia</taxon>
    </lineage>
</organism>